<evidence type="ECO:0000256" key="2">
    <source>
        <dbReference type="ARBA" id="ARBA00022790"/>
    </source>
</evidence>
<evidence type="ECO:0000313" key="5">
    <source>
        <dbReference type="EMBL" id="KZF22113.1"/>
    </source>
</evidence>
<comment type="similarity">
    <text evidence="1">Belongs to the CSN7/EIF3M family. CSN7 subfamily.</text>
</comment>
<dbReference type="GO" id="GO:0008180">
    <property type="term" value="C:COP9 signalosome"/>
    <property type="evidence" value="ECO:0007669"/>
    <property type="project" value="UniProtKB-KW"/>
</dbReference>
<dbReference type="STRING" id="1328760.A0A165GF64"/>
<dbReference type="PROSITE" id="PS50250">
    <property type="entry name" value="PCI"/>
    <property type="match status" value="1"/>
</dbReference>
<dbReference type="InterPro" id="IPR000717">
    <property type="entry name" value="PCI_dom"/>
</dbReference>
<dbReference type="Proteomes" id="UP000076632">
    <property type="component" value="Unassembled WGS sequence"/>
</dbReference>
<feature type="region of interest" description="Disordered" evidence="3">
    <location>
        <begin position="215"/>
        <end position="270"/>
    </location>
</feature>
<dbReference type="RefSeq" id="XP_018187668.1">
    <property type="nucleotide sequence ID" value="XM_018335165.1"/>
</dbReference>
<evidence type="ECO:0000259" key="4">
    <source>
        <dbReference type="PROSITE" id="PS50250"/>
    </source>
</evidence>
<dbReference type="PANTHER" id="PTHR15350">
    <property type="entry name" value="COP9 SIGNALOSOME COMPLEX SUBUNIT 7/DENDRITIC CELL PROTEIN GA17"/>
    <property type="match status" value="1"/>
</dbReference>
<name>A0A165GF64_XYLHT</name>
<accession>A0A165GF64</accession>
<dbReference type="OMA" id="GTYKQFR"/>
<dbReference type="GeneID" id="28900302"/>
<keyword evidence="2" id="KW-0736">Signalosome</keyword>
<dbReference type="InterPro" id="IPR045237">
    <property type="entry name" value="COPS7/eIF3m"/>
</dbReference>
<dbReference type="PANTHER" id="PTHR15350:SF5">
    <property type="entry name" value="COP9 SIGNALOSOME COMPLEX SUBUNIT 7"/>
    <property type="match status" value="1"/>
</dbReference>
<dbReference type="SMART" id="SM00088">
    <property type="entry name" value="PINT"/>
    <property type="match status" value="1"/>
</dbReference>
<reference evidence="5 6" key="1">
    <citation type="journal article" date="2016" name="Fungal Biol.">
        <title>The genome of Xylona heveae provides a window into fungal endophytism.</title>
        <authorList>
            <person name="Gazis R."/>
            <person name="Kuo A."/>
            <person name="Riley R."/>
            <person name="LaButti K."/>
            <person name="Lipzen A."/>
            <person name="Lin J."/>
            <person name="Amirebrahimi M."/>
            <person name="Hesse C.N."/>
            <person name="Spatafora J.W."/>
            <person name="Henrissat B."/>
            <person name="Hainaut M."/>
            <person name="Grigoriev I.V."/>
            <person name="Hibbett D.S."/>
        </authorList>
    </citation>
    <scope>NUCLEOTIDE SEQUENCE [LARGE SCALE GENOMIC DNA]</scope>
    <source>
        <strain evidence="5 6">TC161</strain>
    </source>
</reference>
<dbReference type="OrthoDB" id="10265275at2759"/>
<organism evidence="5 6">
    <name type="scientific">Xylona heveae (strain CBS 132557 / TC161)</name>
    <dbReference type="NCBI Taxonomy" id="1328760"/>
    <lineage>
        <taxon>Eukaryota</taxon>
        <taxon>Fungi</taxon>
        <taxon>Dikarya</taxon>
        <taxon>Ascomycota</taxon>
        <taxon>Pezizomycotina</taxon>
        <taxon>Xylonomycetes</taxon>
        <taxon>Xylonales</taxon>
        <taxon>Xylonaceae</taxon>
        <taxon>Xylona</taxon>
    </lineage>
</organism>
<feature type="domain" description="PCI" evidence="4">
    <location>
        <begin position="1"/>
        <end position="159"/>
    </location>
</feature>
<keyword evidence="6" id="KW-1185">Reference proteome</keyword>
<evidence type="ECO:0000313" key="6">
    <source>
        <dbReference type="Proteomes" id="UP000076632"/>
    </source>
</evidence>
<gene>
    <name evidence="5" type="ORF">L228DRAFT_268606</name>
</gene>
<protein>
    <recommendedName>
        <fullName evidence="4">PCI domain-containing protein</fullName>
    </recommendedName>
</protein>
<evidence type="ECO:0000256" key="3">
    <source>
        <dbReference type="SAM" id="MobiDB-lite"/>
    </source>
</evidence>
<feature type="compositionally biased region" description="Basic and acidic residues" evidence="3">
    <location>
        <begin position="218"/>
        <end position="236"/>
    </location>
</feature>
<dbReference type="AlphaFoldDB" id="A0A165GF64"/>
<sequence length="270" mass="30107">MEQTRALNALEPFVLLSKTASSPRAATDLITQATSAANTYVFAELLESPNIQALRNASPEYSRYLTLLEIFAWGTWSDYSSTPGLPELSEPQAHKLRQLSLLPLSASHSTLTYAHLQDALSLPTVRALEDLIISAVYAGLLHCKLDTMSRRVDVSSVAPLRDLRPKNVPAMIDVLDDWDSRCVNVLADIESQIRDVRQRTADRRRREQTIENMLDRTAMQDKGGKRAAVEDGEKGDGLNNDQMDLDDQFVRMPRSAKRGGHFYGPGRRLG</sequence>
<proteinExistence type="inferred from homology"/>
<dbReference type="Pfam" id="PF01399">
    <property type="entry name" value="PCI"/>
    <property type="match status" value="1"/>
</dbReference>
<dbReference type="InParanoid" id="A0A165GF64"/>
<dbReference type="Pfam" id="PF22061">
    <property type="entry name" value="CSN7_HB_subdom"/>
    <property type="match status" value="1"/>
</dbReference>
<dbReference type="EMBL" id="KV407459">
    <property type="protein sequence ID" value="KZF22113.1"/>
    <property type="molecule type" value="Genomic_DNA"/>
</dbReference>
<evidence type="ECO:0000256" key="1">
    <source>
        <dbReference type="ARBA" id="ARBA00008482"/>
    </source>
</evidence>